<gene>
    <name evidence="2" type="ordered locus">Tfu_2258</name>
</gene>
<feature type="coiled-coil region" evidence="1">
    <location>
        <begin position="23"/>
        <end position="78"/>
    </location>
</feature>
<proteinExistence type="predicted"/>
<keyword evidence="1" id="KW-0175">Coiled coil</keyword>
<dbReference type="EMBL" id="CP000088">
    <property type="protein sequence ID" value="AAZ56291.1"/>
    <property type="molecule type" value="Genomic_DNA"/>
</dbReference>
<protein>
    <submittedName>
        <fullName evidence="2">Uncharacterized protein</fullName>
    </submittedName>
</protein>
<accession>Q47MM9</accession>
<evidence type="ECO:0000256" key="1">
    <source>
        <dbReference type="SAM" id="Coils"/>
    </source>
</evidence>
<organism evidence="2">
    <name type="scientific">Thermobifida fusca (strain YX)</name>
    <dbReference type="NCBI Taxonomy" id="269800"/>
    <lineage>
        <taxon>Bacteria</taxon>
        <taxon>Bacillati</taxon>
        <taxon>Actinomycetota</taxon>
        <taxon>Actinomycetes</taxon>
        <taxon>Streptosporangiales</taxon>
        <taxon>Nocardiopsidaceae</taxon>
        <taxon>Thermobifida</taxon>
    </lineage>
</organism>
<name>Q47MM9_THEFY</name>
<evidence type="ECO:0000313" key="2">
    <source>
        <dbReference type="EMBL" id="AAZ56291.1"/>
    </source>
</evidence>
<sequence length="134" mass="15757">MEAVSHPHVWFVRKSRIRRDGTVDELLAEISRAELQVETCNRALEVRAREHADLQSRLMRMEAELAELRQARIEAYSRWWETRESRDRALHVARRLRRRLNRMRHRSADASPAIDVADLPSGPVVLNREREQGA</sequence>
<dbReference type="STRING" id="269800.Tfu_2258"/>
<reference evidence="2" key="1">
    <citation type="submission" date="2005-07" db="EMBL/GenBank/DDBJ databases">
        <title>Complete sequence of Thermobifida fusca YX.</title>
        <authorList>
            <consortium name="US DOE Joint Genome Institute"/>
            <person name="Copeland A."/>
            <person name="Lucas S."/>
            <person name="Lapidus A."/>
            <person name="Barry K."/>
            <person name="Detter J.C."/>
            <person name="Glavina T."/>
            <person name="Hammon N."/>
            <person name="Israni S."/>
            <person name="Pitluck S."/>
            <person name="Di Bartolo G."/>
            <person name="Chain P."/>
            <person name="Schmutz J."/>
            <person name="Larimer F."/>
            <person name="Land M."/>
            <person name="Lykidis A."/>
            <person name="Richardson P."/>
        </authorList>
    </citation>
    <scope>NUCLEOTIDE SEQUENCE</scope>
    <source>
        <strain evidence="2">YX</strain>
    </source>
</reference>
<dbReference type="KEGG" id="tfu:Tfu_2258"/>
<dbReference type="HOGENOM" id="CLU_1895199_0_0_11"/>
<dbReference type="AlphaFoldDB" id="Q47MM9"/>